<gene>
    <name evidence="1" type="ORF">CEN50_00355</name>
</gene>
<evidence type="ECO:0000313" key="1">
    <source>
        <dbReference type="EMBL" id="PMB01185.1"/>
    </source>
</evidence>
<organism evidence="1 2">
    <name type="scientific">Fischerella thermalis CCMEE 5268</name>
    <dbReference type="NCBI Taxonomy" id="2019662"/>
    <lineage>
        <taxon>Bacteria</taxon>
        <taxon>Bacillati</taxon>
        <taxon>Cyanobacteriota</taxon>
        <taxon>Cyanophyceae</taxon>
        <taxon>Nostocales</taxon>
        <taxon>Hapalosiphonaceae</taxon>
        <taxon>Fischerella</taxon>
    </lineage>
</organism>
<evidence type="ECO:0000313" key="2">
    <source>
        <dbReference type="Proteomes" id="UP000235025"/>
    </source>
</evidence>
<feature type="non-terminal residue" evidence="1">
    <location>
        <position position="118"/>
    </location>
</feature>
<dbReference type="Pfam" id="PF14516">
    <property type="entry name" value="AAA_35"/>
    <property type="match status" value="1"/>
</dbReference>
<dbReference type="RefSeq" id="WP_219725416.1">
    <property type="nucleotide sequence ID" value="NZ_NMQA01000005.1"/>
</dbReference>
<dbReference type="Proteomes" id="UP000235025">
    <property type="component" value="Unassembled WGS sequence"/>
</dbReference>
<sequence>MPDAIDTLHTHERYKQPIGKKMNIELNNYYQWGGCLRVDAPSYVERTADQELLERLKRGEYCYVLNASQMGKSSLMLRTQQKLEKEGFVCATISLKHLSQNYVNPEDWYQELFECLVK</sequence>
<reference evidence="1 2" key="1">
    <citation type="submission" date="2017-07" db="EMBL/GenBank/DDBJ databases">
        <title>Genomes of Fischerella (Mastigocladus) sp. strains.</title>
        <authorList>
            <person name="Miller S.R."/>
        </authorList>
    </citation>
    <scope>NUCLEOTIDE SEQUENCE [LARGE SCALE GENOMIC DNA]</scope>
    <source>
        <strain evidence="1 2">CCMEE 5268</strain>
    </source>
</reference>
<accession>A0A2N6KMI8</accession>
<protein>
    <submittedName>
        <fullName evidence="1">Uncharacterized protein</fullName>
    </submittedName>
</protein>
<comment type="caution">
    <text evidence="1">The sequence shown here is derived from an EMBL/GenBank/DDBJ whole genome shotgun (WGS) entry which is preliminary data.</text>
</comment>
<proteinExistence type="predicted"/>
<dbReference type="AlphaFoldDB" id="A0A2N6KMI8"/>
<name>A0A2N6KMI8_9CYAN</name>
<dbReference type="EMBL" id="NMQA01000005">
    <property type="protein sequence ID" value="PMB01185.1"/>
    <property type="molecule type" value="Genomic_DNA"/>
</dbReference>